<name>A0A554VJQ6_9FLAO</name>
<evidence type="ECO:0000313" key="2">
    <source>
        <dbReference type="EMBL" id="TSE08137.1"/>
    </source>
</evidence>
<dbReference type="GO" id="GO:0016020">
    <property type="term" value="C:membrane"/>
    <property type="evidence" value="ECO:0007669"/>
    <property type="project" value="InterPro"/>
</dbReference>
<gene>
    <name evidence="2" type="ORF">FOF46_13690</name>
</gene>
<dbReference type="InterPro" id="IPR004891">
    <property type="entry name" value="Mercury-R_MerC"/>
</dbReference>
<evidence type="ECO:0000256" key="1">
    <source>
        <dbReference type="SAM" id="Phobius"/>
    </source>
</evidence>
<feature type="transmembrane region" description="Helical" evidence="1">
    <location>
        <begin position="91"/>
        <end position="106"/>
    </location>
</feature>
<dbReference type="EMBL" id="VLNR01000026">
    <property type="protein sequence ID" value="TSE08137.1"/>
    <property type="molecule type" value="Genomic_DNA"/>
</dbReference>
<dbReference type="Proteomes" id="UP000318833">
    <property type="component" value="Unassembled WGS sequence"/>
</dbReference>
<dbReference type="OrthoDB" id="1274419at2"/>
<feature type="transmembrane region" description="Helical" evidence="1">
    <location>
        <begin position="62"/>
        <end position="79"/>
    </location>
</feature>
<evidence type="ECO:0000313" key="3">
    <source>
        <dbReference type="Proteomes" id="UP000318833"/>
    </source>
</evidence>
<dbReference type="GO" id="GO:0015097">
    <property type="term" value="F:mercury ion transmembrane transporter activity"/>
    <property type="evidence" value="ECO:0007669"/>
    <property type="project" value="InterPro"/>
</dbReference>
<sequence>MLASGLCLLHCLFTPFLFLAHTGSVLFQEGYSFWWKSLDIIFLGLSFIAIRQSTKTTTNLKIKYAFWSTWLLLFIIILNEKLSIFPLPEEVIYVVSLSLVGLHFYNKKYCSCEGEKCCTN</sequence>
<keyword evidence="1" id="KW-0472">Membrane</keyword>
<dbReference type="AlphaFoldDB" id="A0A554VJQ6"/>
<feature type="transmembrane region" description="Helical" evidence="1">
    <location>
        <begin position="32"/>
        <end position="50"/>
    </location>
</feature>
<keyword evidence="1" id="KW-0812">Transmembrane</keyword>
<comment type="caution">
    <text evidence="2">The sequence shown here is derived from an EMBL/GenBank/DDBJ whole genome shotgun (WGS) entry which is preliminary data.</text>
</comment>
<dbReference type="Pfam" id="PF03203">
    <property type="entry name" value="MerC"/>
    <property type="match status" value="1"/>
</dbReference>
<protein>
    <submittedName>
        <fullName evidence="2">MerC domain-containing protein</fullName>
    </submittedName>
</protein>
<reference evidence="2 3" key="1">
    <citation type="submission" date="2019-07" db="EMBL/GenBank/DDBJ databases">
        <title>The draft genome sequence of Aquimarina algiphila M91.</title>
        <authorList>
            <person name="Meng X."/>
        </authorList>
    </citation>
    <scope>NUCLEOTIDE SEQUENCE [LARGE SCALE GENOMIC DNA]</scope>
    <source>
        <strain evidence="2 3">M91</strain>
    </source>
</reference>
<proteinExistence type="predicted"/>
<keyword evidence="1" id="KW-1133">Transmembrane helix</keyword>
<accession>A0A554VJQ6</accession>
<organism evidence="2 3">
    <name type="scientific">Aquimarina algiphila</name>
    <dbReference type="NCBI Taxonomy" id="2047982"/>
    <lineage>
        <taxon>Bacteria</taxon>
        <taxon>Pseudomonadati</taxon>
        <taxon>Bacteroidota</taxon>
        <taxon>Flavobacteriia</taxon>
        <taxon>Flavobacteriales</taxon>
        <taxon>Flavobacteriaceae</taxon>
        <taxon>Aquimarina</taxon>
    </lineage>
</organism>
<keyword evidence="3" id="KW-1185">Reference proteome</keyword>